<organism evidence="2 3">
    <name type="scientific">Apibacter adventoris</name>
    <dbReference type="NCBI Taxonomy" id="1679466"/>
    <lineage>
        <taxon>Bacteria</taxon>
        <taxon>Pseudomonadati</taxon>
        <taxon>Bacteroidota</taxon>
        <taxon>Flavobacteriia</taxon>
        <taxon>Flavobacteriales</taxon>
        <taxon>Weeksellaceae</taxon>
        <taxon>Apibacter</taxon>
    </lineage>
</organism>
<gene>
    <name evidence="2" type="ORF">C4S77_11205</name>
</gene>
<reference evidence="2 3" key="1">
    <citation type="submission" date="2018-02" db="EMBL/GenBank/DDBJ databases">
        <title>Genome sequences of Apibacter spp., gut symbionts of Asian honey bees.</title>
        <authorList>
            <person name="Kwong W.K."/>
            <person name="Steele M.I."/>
            <person name="Moran N.A."/>
        </authorList>
    </citation>
    <scope>NUCLEOTIDE SEQUENCE [LARGE SCALE GENOMIC DNA]</scope>
    <source>
        <strain evidence="3">wkB301</strain>
    </source>
</reference>
<evidence type="ECO:0000313" key="2">
    <source>
        <dbReference type="EMBL" id="PQL90452.1"/>
    </source>
</evidence>
<feature type="transmembrane region" description="Helical" evidence="1">
    <location>
        <begin position="51"/>
        <end position="74"/>
    </location>
</feature>
<feature type="transmembrane region" description="Helical" evidence="1">
    <location>
        <begin position="110"/>
        <end position="132"/>
    </location>
</feature>
<protein>
    <submittedName>
        <fullName evidence="2">Uncharacterized protein</fullName>
    </submittedName>
</protein>
<dbReference type="AlphaFoldDB" id="A0A2S8A7A9"/>
<dbReference type="Proteomes" id="UP000238042">
    <property type="component" value="Unassembled WGS sequence"/>
</dbReference>
<keyword evidence="1" id="KW-0812">Transmembrane</keyword>
<feature type="transmembrane region" description="Helical" evidence="1">
    <location>
        <begin position="153"/>
        <end position="180"/>
    </location>
</feature>
<name>A0A2S8A7A9_9FLAO</name>
<keyword evidence="3" id="KW-1185">Reference proteome</keyword>
<evidence type="ECO:0000256" key="1">
    <source>
        <dbReference type="SAM" id="Phobius"/>
    </source>
</evidence>
<sequence>MFFIILSTQKIYIKNLIPMNKSQKIELLKVRDISSLLSDTFSFTKANFKSLFTGLFYICAPILLVYGICSVLFFNSYFNLILTNITQEINENSYVSNDYSDMFLSIIPNVLFFSLSAFLAMSLVYTVSLCYIKLYKNNEEISTPILWIQTKKYFGKVIGSQFILLLATIIAYAVCFFPMIMGPIGAIFTVLFFIIFIFGLFYLYIKLIFAQAFIILEDKGIFESFKLSYKFTQGIFWNIFLFIFLMGLITSLFTYIFQLPGTILIYFNIFMGFANQNSSGNSFISLLGSALTGLGAAIGYVAYSIYYIGLSIFYYSTIENRTGIATNTQIENIGKTEDYDNSSDLKR</sequence>
<dbReference type="EMBL" id="PSZM01000046">
    <property type="protein sequence ID" value="PQL90452.1"/>
    <property type="molecule type" value="Genomic_DNA"/>
</dbReference>
<proteinExistence type="predicted"/>
<feature type="transmembrane region" description="Helical" evidence="1">
    <location>
        <begin position="186"/>
        <end position="214"/>
    </location>
</feature>
<evidence type="ECO:0000313" key="3">
    <source>
        <dbReference type="Proteomes" id="UP000238042"/>
    </source>
</evidence>
<keyword evidence="1" id="KW-1133">Transmembrane helix</keyword>
<comment type="caution">
    <text evidence="2">The sequence shown here is derived from an EMBL/GenBank/DDBJ whole genome shotgun (WGS) entry which is preliminary data.</text>
</comment>
<feature type="transmembrane region" description="Helical" evidence="1">
    <location>
        <begin position="235"/>
        <end position="257"/>
    </location>
</feature>
<feature type="transmembrane region" description="Helical" evidence="1">
    <location>
        <begin position="283"/>
        <end position="308"/>
    </location>
</feature>
<accession>A0A2S8A7A9</accession>
<keyword evidence="1" id="KW-0472">Membrane</keyword>